<gene>
    <name evidence="1" type="ORF">SAMN00790413_03887</name>
</gene>
<dbReference type="EMBL" id="FWWU01000001">
    <property type="protein sequence ID" value="SMB77733.1"/>
    <property type="molecule type" value="Genomic_DNA"/>
</dbReference>
<keyword evidence="2" id="KW-1185">Reference proteome</keyword>
<dbReference type="AlphaFoldDB" id="A0A1W1U9L3"/>
<evidence type="ECO:0000313" key="1">
    <source>
        <dbReference type="EMBL" id="SMB77733.1"/>
    </source>
</evidence>
<name>A0A1W1U9L3_9DEIO</name>
<reference evidence="1 2" key="1">
    <citation type="submission" date="2017-04" db="EMBL/GenBank/DDBJ databases">
        <authorList>
            <person name="Afonso C.L."/>
            <person name="Miller P.J."/>
            <person name="Scott M.A."/>
            <person name="Spackman E."/>
            <person name="Goraichik I."/>
            <person name="Dimitrov K.M."/>
            <person name="Suarez D.L."/>
            <person name="Swayne D.E."/>
        </authorList>
    </citation>
    <scope>NUCLEOTIDE SEQUENCE [LARGE SCALE GENOMIC DNA]</scope>
    <source>
        <strain evidence="1 2">KR-140</strain>
    </source>
</reference>
<sequence length="114" mass="13549">MNTIQLEEAKRIAVKSAWDVLGPITSPIIKNPLDEDFYIEEQYCWMFFRNKDIILPNAFALNYDWSFVVSIWGDEINLHTLSYDNARLRKYAKNLSDHFKLDFDRSRLLSLKKD</sequence>
<evidence type="ECO:0000313" key="2">
    <source>
        <dbReference type="Proteomes" id="UP000192582"/>
    </source>
</evidence>
<protein>
    <submittedName>
        <fullName evidence="1">Uncharacterized protein</fullName>
    </submittedName>
</protein>
<proteinExistence type="predicted"/>
<organism evidence="1 2">
    <name type="scientific">Deinococcus hopiensis KR-140</name>
    <dbReference type="NCBI Taxonomy" id="695939"/>
    <lineage>
        <taxon>Bacteria</taxon>
        <taxon>Thermotogati</taxon>
        <taxon>Deinococcota</taxon>
        <taxon>Deinococci</taxon>
        <taxon>Deinococcales</taxon>
        <taxon>Deinococcaceae</taxon>
        <taxon>Deinococcus</taxon>
    </lineage>
</organism>
<dbReference type="Proteomes" id="UP000192582">
    <property type="component" value="Unassembled WGS sequence"/>
</dbReference>
<accession>A0A1W1U9L3</accession>